<accession>A0A0F8ZJQ0</accession>
<protein>
    <submittedName>
        <fullName evidence="1">Uncharacterized protein</fullName>
    </submittedName>
</protein>
<dbReference type="EMBL" id="LAZR01063095">
    <property type="protein sequence ID" value="KKK60186.1"/>
    <property type="molecule type" value="Genomic_DNA"/>
</dbReference>
<reference evidence="1" key="1">
    <citation type="journal article" date="2015" name="Nature">
        <title>Complex archaea that bridge the gap between prokaryotes and eukaryotes.</title>
        <authorList>
            <person name="Spang A."/>
            <person name="Saw J.H."/>
            <person name="Jorgensen S.L."/>
            <person name="Zaremba-Niedzwiedzka K."/>
            <person name="Martijn J."/>
            <person name="Lind A.E."/>
            <person name="van Eijk R."/>
            <person name="Schleper C."/>
            <person name="Guy L."/>
            <person name="Ettema T.J."/>
        </authorList>
    </citation>
    <scope>NUCLEOTIDE SEQUENCE</scope>
</reference>
<organism evidence="1">
    <name type="scientific">marine sediment metagenome</name>
    <dbReference type="NCBI Taxonomy" id="412755"/>
    <lineage>
        <taxon>unclassified sequences</taxon>
        <taxon>metagenomes</taxon>
        <taxon>ecological metagenomes</taxon>
    </lineage>
</organism>
<dbReference type="AlphaFoldDB" id="A0A0F8ZJQ0"/>
<gene>
    <name evidence="1" type="ORF">LCGC14_3026870</name>
</gene>
<proteinExistence type="predicted"/>
<comment type="caution">
    <text evidence="1">The sequence shown here is derived from an EMBL/GenBank/DDBJ whole genome shotgun (WGS) entry which is preliminary data.</text>
</comment>
<name>A0A0F8ZJQ0_9ZZZZ</name>
<evidence type="ECO:0000313" key="1">
    <source>
        <dbReference type="EMBL" id="KKK60186.1"/>
    </source>
</evidence>
<sequence length="71" mass="8482">MKELTQQQINRQDDVDKRIHYLVCALATLEHKPLADIPWDIEFIGSIRDCVEKYLQQHTDNFNEDMFYPSL</sequence>